<evidence type="ECO:0000313" key="2">
    <source>
        <dbReference type="EMBL" id="OGZ39583.1"/>
    </source>
</evidence>
<feature type="domain" description="DUF218" evidence="1">
    <location>
        <begin position="11"/>
        <end position="143"/>
    </location>
</feature>
<reference evidence="2 3" key="1">
    <citation type="journal article" date="2016" name="Nat. Commun.">
        <title>Thousands of microbial genomes shed light on interconnected biogeochemical processes in an aquifer system.</title>
        <authorList>
            <person name="Anantharaman K."/>
            <person name="Brown C.T."/>
            <person name="Hug L.A."/>
            <person name="Sharon I."/>
            <person name="Castelle C.J."/>
            <person name="Probst A.J."/>
            <person name="Thomas B.C."/>
            <person name="Singh A."/>
            <person name="Wilkins M.J."/>
            <person name="Karaoz U."/>
            <person name="Brodie E.L."/>
            <person name="Williams K.H."/>
            <person name="Hubbard S.S."/>
            <person name="Banfield J.F."/>
        </authorList>
    </citation>
    <scope>NUCLEOTIDE SEQUENCE [LARGE SCALE GENOMIC DNA]</scope>
</reference>
<dbReference type="Pfam" id="PF02698">
    <property type="entry name" value="DUF218"/>
    <property type="match status" value="1"/>
</dbReference>
<dbReference type="Proteomes" id="UP000177126">
    <property type="component" value="Unassembled WGS sequence"/>
</dbReference>
<sequence>MAENKKQYKTAIFLMGGGLVNDAGVWRTTNYDEGDKFGIIGDRAVVVAAGFLYQDEPEQLCVAAGGRGQDQDIKDAPPVSAVLKQELIKLGVLNEDIMEENNSGNTYQQLRELQNIWQAKNFTQAALISNQHGLARIEAMIEYKIELAHFKDLLRVGRLKLLSAEEILLERAPAEWGGKIKRAYASEAMKKRIALEERGARQIKDGTYKFT</sequence>
<evidence type="ECO:0000313" key="3">
    <source>
        <dbReference type="Proteomes" id="UP000177126"/>
    </source>
</evidence>
<accession>A0A1G2FNG8</accession>
<organism evidence="2 3">
    <name type="scientific">Candidatus Portnoybacteria bacterium RIFCSPLOWO2_02_FULL_39_11</name>
    <dbReference type="NCBI Taxonomy" id="1802001"/>
    <lineage>
        <taxon>Bacteria</taxon>
        <taxon>Candidatus Portnoyibacteriota</taxon>
    </lineage>
</organism>
<protein>
    <recommendedName>
        <fullName evidence="1">DUF218 domain-containing protein</fullName>
    </recommendedName>
</protein>
<name>A0A1G2FNG8_9BACT</name>
<evidence type="ECO:0000259" key="1">
    <source>
        <dbReference type="Pfam" id="PF02698"/>
    </source>
</evidence>
<dbReference type="AlphaFoldDB" id="A0A1G2FNG8"/>
<comment type="caution">
    <text evidence="2">The sequence shown here is derived from an EMBL/GenBank/DDBJ whole genome shotgun (WGS) entry which is preliminary data.</text>
</comment>
<dbReference type="InterPro" id="IPR003848">
    <property type="entry name" value="DUF218"/>
</dbReference>
<dbReference type="EMBL" id="MHNF01000052">
    <property type="protein sequence ID" value="OGZ39583.1"/>
    <property type="molecule type" value="Genomic_DNA"/>
</dbReference>
<proteinExistence type="predicted"/>
<gene>
    <name evidence="2" type="ORF">A3B04_00775</name>
</gene>